<evidence type="ECO:0000313" key="1">
    <source>
        <dbReference type="EMBL" id="KAJ1677856.1"/>
    </source>
</evidence>
<comment type="caution">
    <text evidence="1">The sequence shown here is derived from an EMBL/GenBank/DDBJ whole genome shotgun (WGS) entry which is preliminary data.</text>
</comment>
<sequence length="505" mass="56130">MGEGSSGGKLRHSSQPPSSPSGLPDIESLLAPRPDKRSSQSLPLGHSSDLDTELEVPVAQGQKRRRLVVSDEDDEDDEGRNPRGGTQSPLLDASGYYVLSGRRRDRLISKRSIRGVLPMSFMRQLGDDVEVDSDNSSSSSSDRRGGRAPREARKAGSAPSSRPHDARSPSRTSRPTRVPSDLFDSDYDDNQEGPRRIHCSQPPVDSRLLGPGYPKRTAMTPAQLGFLNIFEWQYGCSPAQMPKSSAPDFLRVAARELRRKRAKGASVKDDPHLKHFRFGKDPVHIRRYRSEHSDLEGELVNPAVEVLEVWLSGLVDVRHVCFARNEGDLEMDGGELSSDDDDKEEGLTRDSSKDDSDEAVMVEDSEEDSDVVVIEPLPPLPPQNRQSRLSFPSKPGINDRHSRHSSPSKGDRSRRAAHRGQGAVTEHHHRRFRFNNFSLRPLLKEPARQRQTRIESDGSLATDGQGRLTPQHLVRDAQARQHYKLPPPGGRDTTRTYNGALTGNF</sequence>
<evidence type="ECO:0000313" key="2">
    <source>
        <dbReference type="Proteomes" id="UP001145114"/>
    </source>
</evidence>
<organism evidence="1 2">
    <name type="scientific">Spiromyces aspiralis</name>
    <dbReference type="NCBI Taxonomy" id="68401"/>
    <lineage>
        <taxon>Eukaryota</taxon>
        <taxon>Fungi</taxon>
        <taxon>Fungi incertae sedis</taxon>
        <taxon>Zoopagomycota</taxon>
        <taxon>Kickxellomycotina</taxon>
        <taxon>Kickxellomycetes</taxon>
        <taxon>Kickxellales</taxon>
        <taxon>Kickxellaceae</taxon>
        <taxon>Spiromyces</taxon>
    </lineage>
</organism>
<keyword evidence="2" id="KW-1185">Reference proteome</keyword>
<reference evidence="1" key="1">
    <citation type="submission" date="2022-06" db="EMBL/GenBank/DDBJ databases">
        <title>Phylogenomic reconstructions and comparative analyses of Kickxellomycotina fungi.</title>
        <authorList>
            <person name="Reynolds N.K."/>
            <person name="Stajich J.E."/>
            <person name="Barry K."/>
            <person name="Grigoriev I.V."/>
            <person name="Crous P."/>
            <person name="Smith M.E."/>
        </authorList>
    </citation>
    <scope>NUCLEOTIDE SEQUENCE</scope>
    <source>
        <strain evidence="1">RSA 2271</strain>
    </source>
</reference>
<dbReference type="EMBL" id="JAMZIH010001844">
    <property type="protein sequence ID" value="KAJ1677856.1"/>
    <property type="molecule type" value="Genomic_DNA"/>
</dbReference>
<name>A0ACC1HNH7_9FUNG</name>
<gene>
    <name evidence="1" type="ORF">EV182_005298</name>
</gene>
<dbReference type="Proteomes" id="UP001145114">
    <property type="component" value="Unassembled WGS sequence"/>
</dbReference>
<feature type="non-terminal residue" evidence="1">
    <location>
        <position position="505"/>
    </location>
</feature>
<protein>
    <submittedName>
        <fullName evidence="1">Uncharacterized protein</fullName>
    </submittedName>
</protein>
<accession>A0ACC1HNH7</accession>
<proteinExistence type="predicted"/>